<feature type="domain" description="SUF system FeS cluster assembly SufBD N-terminal" evidence="3">
    <location>
        <begin position="6"/>
        <end position="174"/>
    </location>
</feature>
<dbReference type="EMBL" id="CP038149">
    <property type="protein sequence ID" value="QBQ99114.1"/>
    <property type="molecule type" value="Genomic_DNA"/>
</dbReference>
<dbReference type="NCBIfam" id="TIGR01981">
    <property type="entry name" value="sufD"/>
    <property type="match status" value="1"/>
</dbReference>
<dbReference type="PANTHER" id="PTHR43575">
    <property type="entry name" value="PROTEIN ABCI7, CHLOROPLASTIC"/>
    <property type="match status" value="1"/>
</dbReference>
<dbReference type="Proteomes" id="UP000295727">
    <property type="component" value="Chromosome 2"/>
</dbReference>
<name>A0A4P7CY10_9BURK</name>
<evidence type="ECO:0000259" key="3">
    <source>
        <dbReference type="Pfam" id="PF19295"/>
    </source>
</evidence>
<dbReference type="RefSeq" id="WP_134751548.1">
    <property type="nucleotide sequence ID" value="NZ_CP038149.1"/>
</dbReference>
<dbReference type="InterPro" id="IPR000825">
    <property type="entry name" value="SUF_FeS_clus_asmbl_SufBD_core"/>
</dbReference>
<evidence type="ECO:0000313" key="5">
    <source>
        <dbReference type="Proteomes" id="UP000295727"/>
    </source>
</evidence>
<feature type="domain" description="SUF system FeS cluster assembly SufBD core" evidence="2">
    <location>
        <begin position="178"/>
        <end position="409"/>
    </location>
</feature>
<dbReference type="PANTHER" id="PTHR43575:SF1">
    <property type="entry name" value="PROTEIN ABCI7, CHLOROPLASTIC"/>
    <property type="match status" value="1"/>
</dbReference>
<comment type="similarity">
    <text evidence="1">Belongs to the iron-sulfur cluster assembly SufBD family.</text>
</comment>
<dbReference type="Pfam" id="PF01458">
    <property type="entry name" value="SUFBD_core"/>
    <property type="match status" value="1"/>
</dbReference>
<reference evidence="4 5" key="1">
    <citation type="submission" date="2019-03" db="EMBL/GenBank/DDBJ databases">
        <title>Paraburkholderia sp. 7MH5, isolated from subtropical forest soil.</title>
        <authorList>
            <person name="Gao Z.-H."/>
            <person name="Qiu L.-H."/>
        </authorList>
    </citation>
    <scope>NUCLEOTIDE SEQUENCE [LARGE SCALE GENOMIC DNA]</scope>
    <source>
        <strain evidence="4 5">7MH5</strain>
    </source>
</reference>
<dbReference type="InterPro" id="IPR011542">
    <property type="entry name" value="SUF_FeS_clus_asmbl_SufD"/>
</dbReference>
<dbReference type="SUPFAM" id="SSF101960">
    <property type="entry name" value="Stabilizer of iron transporter SufD"/>
    <property type="match status" value="1"/>
</dbReference>
<keyword evidence="5" id="KW-1185">Reference proteome</keyword>
<protein>
    <submittedName>
        <fullName evidence="4">Fe-S cluster assembly protein SufD</fullName>
    </submittedName>
</protein>
<evidence type="ECO:0000256" key="1">
    <source>
        <dbReference type="ARBA" id="ARBA00043967"/>
    </source>
</evidence>
<dbReference type="InterPro" id="IPR045595">
    <property type="entry name" value="SufBD_N"/>
</dbReference>
<proteinExistence type="inferred from homology"/>
<dbReference type="InterPro" id="IPR037284">
    <property type="entry name" value="SUF_FeS_clus_asmbl_SufBD_sf"/>
</dbReference>
<dbReference type="Pfam" id="PF19295">
    <property type="entry name" value="SufBD_N"/>
    <property type="match status" value="1"/>
</dbReference>
<organism evidence="4 5">
    <name type="scientific">Paraburkholderia pallida</name>
    <dbReference type="NCBI Taxonomy" id="2547399"/>
    <lineage>
        <taxon>Bacteria</taxon>
        <taxon>Pseudomonadati</taxon>
        <taxon>Pseudomonadota</taxon>
        <taxon>Betaproteobacteria</taxon>
        <taxon>Burkholderiales</taxon>
        <taxon>Burkholderiaceae</taxon>
        <taxon>Paraburkholderia</taxon>
    </lineage>
</organism>
<evidence type="ECO:0000259" key="2">
    <source>
        <dbReference type="Pfam" id="PF01458"/>
    </source>
</evidence>
<dbReference type="GO" id="GO:0016226">
    <property type="term" value="P:iron-sulfur cluster assembly"/>
    <property type="evidence" value="ECO:0007669"/>
    <property type="project" value="InterPro"/>
</dbReference>
<accession>A0A4P7CY10</accession>
<sequence length="444" mass="49210">MSESMRDYYRDAFRTTVKTLPGVELPWLRSARRHAFERFEILGFPGTQLEAWKYTNVTAIAQPRWHFAPAHPAHADLGGIASLVTDLVPDDVANRLVFVNGRYAPKLSRLADLPEGAFVGSLRQAMREIPQRLHTVMARREQQDGFAALNGAFLSDGYVVVLPPGCAIDAPLHVLFFADEAGLAMHPFNVVLAEQGARCSIVEQFAGIADEAYFVNAATEIVADSEADVRHCRIQQEARSAFHIAQVDVSQQRASHFTSHSFAFGSALSRTQIATRLDAADARADLNGLYLVGAKQHVDHHTRVDHEQPRGTSREYYRGVLDGASHGVFDARVIVHPDAQQTDAHQGNDNLLLSRDAQIDTKPQLEIHADDVKCTHGATVGQLDENPLFYLRSRGLEERMARALLVWAFARVSVDRVESAALRKRLTQLLLARLPGGEYLRGLT</sequence>
<dbReference type="AlphaFoldDB" id="A0A4P7CY10"/>
<gene>
    <name evidence="4" type="primary">sufD</name>
    <name evidence="4" type="ORF">E1956_18000</name>
</gene>
<evidence type="ECO:0000313" key="4">
    <source>
        <dbReference type="EMBL" id="QBQ99114.1"/>
    </source>
</evidence>
<dbReference type="KEGG" id="ppai:E1956_18000"/>
<dbReference type="InterPro" id="IPR055346">
    <property type="entry name" value="Fe-S_cluster_assembly_SufBD"/>
</dbReference>
<dbReference type="OrthoDB" id="9768262at2"/>